<dbReference type="Proteomes" id="UP000294656">
    <property type="component" value="Unassembled WGS sequence"/>
</dbReference>
<dbReference type="InterPro" id="IPR000160">
    <property type="entry name" value="GGDEF_dom"/>
</dbReference>
<dbReference type="PROSITE" id="PS50887">
    <property type="entry name" value="GGDEF"/>
    <property type="match status" value="1"/>
</dbReference>
<evidence type="ECO:0000259" key="2">
    <source>
        <dbReference type="PROSITE" id="PS50883"/>
    </source>
</evidence>
<accession>A0A4R6M3U6</accession>
<keyword evidence="1" id="KW-0812">Transmembrane</keyword>
<reference evidence="4 5" key="1">
    <citation type="submission" date="2019-03" db="EMBL/GenBank/DDBJ databases">
        <title>Genomic Encyclopedia of Type Strains, Phase III (KMG-III): the genomes of soil and plant-associated and newly described type strains.</title>
        <authorList>
            <person name="Whitman W."/>
        </authorList>
    </citation>
    <scope>NUCLEOTIDE SEQUENCE [LARGE SCALE GENOMIC DNA]</scope>
    <source>
        <strain evidence="4 5">CECT 7378</strain>
    </source>
</reference>
<keyword evidence="5" id="KW-1185">Reference proteome</keyword>
<dbReference type="PANTHER" id="PTHR33121:SF71">
    <property type="entry name" value="OXYGEN SENSOR PROTEIN DOSP"/>
    <property type="match status" value="1"/>
</dbReference>
<dbReference type="Gene3D" id="3.20.20.450">
    <property type="entry name" value="EAL domain"/>
    <property type="match status" value="1"/>
</dbReference>
<proteinExistence type="predicted"/>
<evidence type="ECO:0000256" key="1">
    <source>
        <dbReference type="SAM" id="Phobius"/>
    </source>
</evidence>
<evidence type="ECO:0000313" key="5">
    <source>
        <dbReference type="Proteomes" id="UP000294656"/>
    </source>
</evidence>
<dbReference type="RefSeq" id="WP_133504931.1">
    <property type="nucleotide sequence ID" value="NZ_SNXC01000015.1"/>
</dbReference>
<dbReference type="PANTHER" id="PTHR33121">
    <property type="entry name" value="CYCLIC DI-GMP PHOSPHODIESTERASE PDEF"/>
    <property type="match status" value="1"/>
</dbReference>
<dbReference type="Gene3D" id="3.30.70.270">
    <property type="match status" value="1"/>
</dbReference>
<dbReference type="SUPFAM" id="SSF55073">
    <property type="entry name" value="Nucleotide cyclase"/>
    <property type="match status" value="1"/>
</dbReference>
<protein>
    <submittedName>
        <fullName evidence="4">Diguanylate cyclase/phosphodiesterase</fullName>
    </submittedName>
</protein>
<dbReference type="Pfam" id="PF00563">
    <property type="entry name" value="EAL"/>
    <property type="match status" value="1"/>
</dbReference>
<feature type="transmembrane region" description="Helical" evidence="1">
    <location>
        <begin position="270"/>
        <end position="289"/>
    </location>
</feature>
<keyword evidence="1" id="KW-0472">Membrane</keyword>
<gene>
    <name evidence="4" type="ORF">DFP79_3222</name>
</gene>
<dbReference type="GO" id="GO:0071111">
    <property type="term" value="F:cyclic-guanylate-specific phosphodiesterase activity"/>
    <property type="evidence" value="ECO:0007669"/>
    <property type="project" value="InterPro"/>
</dbReference>
<keyword evidence="1" id="KW-1133">Transmembrane helix</keyword>
<sequence length="768" mass="85292">MFRSFRARLVLFIVGLLAVVQVGTAVAVLNSLKADNYRQGVHAIDVAVNVLKLQLSDRAKQLTTGVSILASDFGFKRAVATQDIGTIKSVLENHGARISSDSAMLFSPNGQLIASTQEIQDVSFVTERVLEARKQGLRSINNLVGVDGYVSQLVLVPVRAPNLIAWVGMSFELDEVFAKHIASITQLDVSFVSEQSSKIKHTVSSLPAEDLSWVVTPSMLKNYIETPKLTDNEAYLSSAVKLDEVGGEWGIVHLPYAPWLKGYEEARSNLTLIFALTLMLAALVALVMARSLSKPIQKLVGYAQAIGLGKTEHIPKVVGEFGVLANTMHTMEKAILNREEEIIFRSSHDILTGLYNRSALERELTNQLPRNFGALLRINIRRFKDINSMMGFDAGNEVLKKTGSILSNISPDVEYVARTGGDEFTVILSQHHQEEDCLQLKEIVQHEIEKGINQRIRLKVTIGVLPLSEQITTANDAMRRIDITSSRAKERELGVAFYQQGLDEINQRNLTIINDIDNSLQAGQLFMVYQPKIAIQESRCSEAEALVRWVHPELGFVPPDEFIGLLEQTGNVQQLTFWVLDQVIDQVASWWDAGDKVTVAVNLSALDLVNEALPDWLSNKLNEKRLPVSAISLEVTESAVMSDADKVVSVLQKLQEKQFHLAIDDFGTGQSSLSYLRDLPVNEVKIDRAFVQYLDSSENDKYIVRATIELSHSLGFKVTAEGAENLEGVDILKSLGCDKIQGYYFAKPLSPDDYITWRHSFNSTKVNV</sequence>
<dbReference type="CDD" id="cd01948">
    <property type="entry name" value="EAL"/>
    <property type="match status" value="1"/>
</dbReference>
<dbReference type="InterPro" id="IPR029150">
    <property type="entry name" value="dCache_3"/>
</dbReference>
<dbReference type="Gene3D" id="6.10.340.10">
    <property type="match status" value="1"/>
</dbReference>
<dbReference type="InterPro" id="IPR035919">
    <property type="entry name" value="EAL_sf"/>
</dbReference>
<dbReference type="EMBL" id="SNXC01000015">
    <property type="protein sequence ID" value="TDO95864.1"/>
    <property type="molecule type" value="Genomic_DNA"/>
</dbReference>
<dbReference type="CDD" id="cd01949">
    <property type="entry name" value="GGDEF"/>
    <property type="match status" value="1"/>
</dbReference>
<evidence type="ECO:0000313" key="4">
    <source>
        <dbReference type="EMBL" id="TDO95864.1"/>
    </source>
</evidence>
<evidence type="ECO:0000259" key="3">
    <source>
        <dbReference type="PROSITE" id="PS50887"/>
    </source>
</evidence>
<name>A0A4R6M3U6_9GAMM</name>
<dbReference type="InterPro" id="IPR043128">
    <property type="entry name" value="Rev_trsase/Diguanyl_cyclase"/>
</dbReference>
<dbReference type="InterPro" id="IPR001633">
    <property type="entry name" value="EAL_dom"/>
</dbReference>
<comment type="caution">
    <text evidence="4">The sequence shown here is derived from an EMBL/GenBank/DDBJ whole genome shotgun (WGS) entry which is preliminary data.</text>
</comment>
<dbReference type="Pfam" id="PF14827">
    <property type="entry name" value="dCache_3"/>
    <property type="match status" value="1"/>
</dbReference>
<dbReference type="InterPro" id="IPR050706">
    <property type="entry name" value="Cyclic-di-GMP_PDE-like"/>
</dbReference>
<dbReference type="AlphaFoldDB" id="A0A4R6M3U6"/>
<feature type="domain" description="GGDEF" evidence="3">
    <location>
        <begin position="371"/>
        <end position="500"/>
    </location>
</feature>
<dbReference type="PROSITE" id="PS50883">
    <property type="entry name" value="EAL"/>
    <property type="match status" value="1"/>
</dbReference>
<dbReference type="SMART" id="SM00267">
    <property type="entry name" value="GGDEF"/>
    <property type="match status" value="1"/>
</dbReference>
<organism evidence="4 5">
    <name type="scientific">Marinomonas balearica</name>
    <dbReference type="NCBI Taxonomy" id="491947"/>
    <lineage>
        <taxon>Bacteria</taxon>
        <taxon>Pseudomonadati</taxon>
        <taxon>Pseudomonadota</taxon>
        <taxon>Gammaproteobacteria</taxon>
        <taxon>Oceanospirillales</taxon>
        <taxon>Oceanospirillaceae</taxon>
        <taxon>Marinomonas</taxon>
    </lineage>
</organism>
<dbReference type="SUPFAM" id="SSF141868">
    <property type="entry name" value="EAL domain-like"/>
    <property type="match status" value="1"/>
</dbReference>
<feature type="domain" description="EAL" evidence="2">
    <location>
        <begin position="509"/>
        <end position="762"/>
    </location>
</feature>
<dbReference type="InterPro" id="IPR029787">
    <property type="entry name" value="Nucleotide_cyclase"/>
</dbReference>
<dbReference type="OrthoDB" id="9804951at2"/>
<dbReference type="NCBIfam" id="TIGR00254">
    <property type="entry name" value="GGDEF"/>
    <property type="match status" value="1"/>
</dbReference>
<dbReference type="Pfam" id="PF00990">
    <property type="entry name" value="GGDEF"/>
    <property type="match status" value="1"/>
</dbReference>
<dbReference type="SMART" id="SM00052">
    <property type="entry name" value="EAL"/>
    <property type="match status" value="1"/>
</dbReference>